<feature type="region of interest" description="Disordered" evidence="3">
    <location>
        <begin position="1676"/>
        <end position="1711"/>
    </location>
</feature>
<feature type="compositionally biased region" description="Low complexity" evidence="3">
    <location>
        <begin position="1103"/>
        <end position="1116"/>
    </location>
</feature>
<dbReference type="GO" id="GO:0003723">
    <property type="term" value="F:RNA binding"/>
    <property type="evidence" value="ECO:0007669"/>
    <property type="project" value="UniProtKB-UniRule"/>
</dbReference>
<feature type="compositionally biased region" description="Basic and acidic residues" evidence="3">
    <location>
        <begin position="1430"/>
        <end position="1441"/>
    </location>
</feature>
<dbReference type="SMART" id="SM00360">
    <property type="entry name" value="RRM"/>
    <property type="match status" value="1"/>
</dbReference>
<evidence type="ECO:0000313" key="6">
    <source>
        <dbReference type="EMBL" id="KAK2160391.1"/>
    </source>
</evidence>
<evidence type="ECO:0000256" key="1">
    <source>
        <dbReference type="ARBA" id="ARBA00022884"/>
    </source>
</evidence>
<feature type="region of interest" description="Disordered" evidence="3">
    <location>
        <begin position="630"/>
        <end position="665"/>
    </location>
</feature>
<dbReference type="Gene3D" id="1.25.40.90">
    <property type="match status" value="1"/>
</dbReference>
<feature type="compositionally biased region" description="Basic and acidic residues" evidence="3">
    <location>
        <begin position="1001"/>
        <end position="1012"/>
    </location>
</feature>
<dbReference type="SMART" id="SM00582">
    <property type="entry name" value="RPR"/>
    <property type="match status" value="1"/>
</dbReference>
<organism evidence="6 7">
    <name type="scientific">Paralvinella palmiformis</name>
    <dbReference type="NCBI Taxonomy" id="53620"/>
    <lineage>
        <taxon>Eukaryota</taxon>
        <taxon>Metazoa</taxon>
        <taxon>Spiralia</taxon>
        <taxon>Lophotrochozoa</taxon>
        <taxon>Annelida</taxon>
        <taxon>Polychaeta</taxon>
        <taxon>Sedentaria</taxon>
        <taxon>Canalipalpata</taxon>
        <taxon>Terebellida</taxon>
        <taxon>Terebelliformia</taxon>
        <taxon>Alvinellidae</taxon>
        <taxon>Paralvinella</taxon>
    </lineage>
</organism>
<keyword evidence="1 2" id="KW-0694">RNA-binding</keyword>
<dbReference type="SUPFAM" id="SSF48464">
    <property type="entry name" value="ENTH/VHS domain"/>
    <property type="match status" value="1"/>
</dbReference>
<dbReference type="PROSITE" id="PS51391">
    <property type="entry name" value="CID"/>
    <property type="match status" value="1"/>
</dbReference>
<feature type="compositionally biased region" description="Gly residues" evidence="3">
    <location>
        <begin position="1225"/>
        <end position="1234"/>
    </location>
</feature>
<dbReference type="SUPFAM" id="SSF54928">
    <property type="entry name" value="RNA-binding domain, RBD"/>
    <property type="match status" value="1"/>
</dbReference>
<feature type="compositionally biased region" description="Basic residues" evidence="3">
    <location>
        <begin position="420"/>
        <end position="467"/>
    </location>
</feature>
<feature type="compositionally biased region" description="Basic and acidic residues" evidence="3">
    <location>
        <begin position="1505"/>
        <end position="1515"/>
    </location>
</feature>
<feature type="compositionally biased region" description="Low complexity" evidence="3">
    <location>
        <begin position="903"/>
        <end position="912"/>
    </location>
</feature>
<dbReference type="GO" id="GO:0005634">
    <property type="term" value="C:nucleus"/>
    <property type="evidence" value="ECO:0007669"/>
    <property type="project" value="TreeGrafter"/>
</dbReference>
<feature type="compositionally biased region" description="Basic and acidic residues" evidence="3">
    <location>
        <begin position="1327"/>
        <end position="1413"/>
    </location>
</feature>
<feature type="region of interest" description="Disordered" evidence="3">
    <location>
        <begin position="841"/>
        <end position="1662"/>
    </location>
</feature>
<evidence type="ECO:0000256" key="3">
    <source>
        <dbReference type="SAM" id="MobiDB-lite"/>
    </source>
</evidence>
<feature type="compositionally biased region" description="Polar residues" evidence="3">
    <location>
        <begin position="851"/>
        <end position="868"/>
    </location>
</feature>
<feature type="compositionally biased region" description="Low complexity" evidence="3">
    <location>
        <begin position="360"/>
        <end position="373"/>
    </location>
</feature>
<feature type="compositionally biased region" description="Basic and acidic residues" evidence="3">
    <location>
        <begin position="468"/>
        <end position="481"/>
    </location>
</feature>
<dbReference type="InterPro" id="IPR000504">
    <property type="entry name" value="RRM_dom"/>
</dbReference>
<dbReference type="EMBL" id="JAODUP010000134">
    <property type="protein sequence ID" value="KAK2160391.1"/>
    <property type="molecule type" value="Genomic_DNA"/>
</dbReference>
<dbReference type="InterPro" id="IPR012677">
    <property type="entry name" value="Nucleotide-bd_a/b_plait_sf"/>
</dbReference>
<sequence>MVDMIMESGSDLQGVYENKPPISRAKMAAITKAAIKAIKFYKHVVQSVEKFIMKCRPEYKVPGLYVMDSIVRQSRHQFGIEKDVFAPRFSKNIVQTFQHLCRCAESDRGKIVRVLNLWQKNNVFSPAVIQPLLDLCADPENPDLFTKVQQLVQTATGLAPSVPQPKPDTSRTVQQPAISKHITATQEDSVQKDVLKTVAQLLQQSQTPQQLSLSAQEQQLQQLQLLQQQLLQQTRMLHEPQQAPAAPLIDGNLLAQISALTSTLLLKSKDEPAKTTAQPSFDKKLLDFDYGESDEEEDKRDSGGFKAPEPQEASLPGNVQNLLNDPDIMKHLHQMSETIQKTEQLKSELSLQEARQKMLEQQQEEFNQQIQRPSNPPEPPMPPRDSDPDIEIIDYRPPAFQSGPMAVPPPADVVDDRERGHHHKRGFGRSRSRSRSRSPSKRRRHSRSRSRDRHHRSRSRDRRRARSRSRDRDRERREHERERRKKGLPPVKEGHLSICTLTLWLGHLSKQTTEDDVAAEISKYGQIESINLVPPRGCAFVCMNNRKDAAKALDRLKGMKILGNTIKVAWATNKGVKESSYKDGWDVDHGVTYIPYGRLPDSHNLEQLYDGGMVDEDTVPEFLKVAITSKPDRATSNQEADTMDTSVSPQQQATSATLPADIPMPQMAPGMAAPMMPGAMMPGMMPPMMPMGMMAPPPMMMPSMSMPPPMPGMMPPPMPGSLPPAPPPMPPMVPPPVSSGTPVSMSMMAPPLPANPVMPPLPVSQPPQTTPVTSEPNKTPGMPPVGQTALPPGSQPMLVESVPLPPLPAPSSINTSAGSQLAQAIQNIVAHSASITAVAGSTPSLIRPGTPQGQQSTTPVHTHGTFSSGGPPLNFRAPNQPFDIQRAPASQSGPSGQGPPQSPGGFPSRGGPPNMGPRGESPSRLPNDKAFNSLGDWQAPGSSPMENAINRASGFGTPNDRGSDGLGQAAGLNRGSGIMGPRPGAPGFSTNQENVRGEGMSQKDRSSGRSDLDEVFGGGGDKDERIIRPQMGGPNQGLSALGPRMGGPNQRMGMPSPGGPNQRFGGLSPGLGGPNQRLMGPGQSMGGPSQRMGGGPNQQRPIGLAGLAGPGPRMVGPGMGSPGMGMGPRGPRGPGSMPSQNAMSGRLPGSNNMGLSDNMEELNNMTGAANMANPGNVGSRPGNSQPGPGGPGDMQRNSANVGGPGLRPGMINNAAVMMMNPRGMSPGGMQGGPRGPSSLIQRLSGPSPPGGGPGVTVSSLLRLSGPGGSSGLMTRGPGGSGVRFSLRGPSTPHGLGGSQLTDLRPSGGFNRFGSPRFGNNQNNPKDFTGRFGRDRERDRDWEHDRNRDRERDHDRDRGRDHDRDRARDQNREHVHDSQREHGRDRMRDAGGHKGEGKSASEDQPKNTERDGRRSGKTRWNTVEEVTAGDSTEKMDESKAESKNLVIEQTSITEPAPQVKETAQIVQKDTEPEQAKCASPQTELAPAPMESEPSQGECIPPQVEHASADLKHEPPQKEGIPSPTGKAPSQVENTMGQIECAPPKVEHVPPQTEDTPPQVEHVTPQLEHPPPQLEHAAPQLEHPPPQLEHAPPQMEHAPPQMEHAPPQMEHAPPQMEHAPPQVNCTPTQPECTMSEANHDTGPEKVAQPQEECTMDGTPPSVLNDELSVKVNTTKTLPVDDTIMAPSVNKSQPGTEDDGEGTPTVGMESVEES</sequence>
<dbReference type="FunFam" id="1.25.40.90:FF:000004">
    <property type="entry name" value="splicing factor, arginine/serine-rich 15"/>
    <property type="match status" value="1"/>
</dbReference>
<feature type="region of interest" description="Disordered" evidence="3">
    <location>
        <begin position="291"/>
        <end position="323"/>
    </location>
</feature>
<evidence type="ECO:0000256" key="2">
    <source>
        <dbReference type="PROSITE-ProRule" id="PRU00176"/>
    </source>
</evidence>
<keyword evidence="7" id="KW-1185">Reference proteome</keyword>
<dbReference type="Pfam" id="PF00076">
    <property type="entry name" value="RRM_1"/>
    <property type="match status" value="1"/>
</dbReference>
<gene>
    <name evidence="6" type="ORF">LSH36_134g03006</name>
</gene>
<dbReference type="PROSITE" id="PS50102">
    <property type="entry name" value="RRM"/>
    <property type="match status" value="1"/>
</dbReference>
<reference evidence="6" key="1">
    <citation type="journal article" date="2023" name="Mol. Biol. Evol.">
        <title>Third-Generation Sequencing Reveals the Adaptive Role of the Epigenome in Three Deep-Sea Polychaetes.</title>
        <authorList>
            <person name="Perez M."/>
            <person name="Aroh O."/>
            <person name="Sun Y."/>
            <person name="Lan Y."/>
            <person name="Juniper S.K."/>
            <person name="Young C.R."/>
            <person name="Angers B."/>
            <person name="Qian P.Y."/>
        </authorList>
    </citation>
    <scope>NUCLEOTIDE SEQUENCE</scope>
    <source>
        <strain evidence="6">P08H-3</strain>
    </source>
</reference>
<dbReference type="InterPro" id="IPR008942">
    <property type="entry name" value="ENTH_VHS"/>
</dbReference>
<dbReference type="InterPro" id="IPR006569">
    <property type="entry name" value="CID_dom"/>
</dbReference>
<dbReference type="InterPro" id="IPR051485">
    <property type="entry name" value="SR-CTD_assoc_factor"/>
</dbReference>
<dbReference type="PANTHER" id="PTHR23140">
    <property type="entry name" value="RNA PROCESSING PROTEIN LD23810P"/>
    <property type="match status" value="1"/>
</dbReference>
<feature type="region of interest" description="Disordered" evidence="3">
    <location>
        <begin position="761"/>
        <end position="784"/>
    </location>
</feature>
<feature type="domain" description="CID" evidence="5">
    <location>
        <begin position="4"/>
        <end position="140"/>
    </location>
</feature>
<feature type="compositionally biased region" description="Polar residues" evidence="3">
    <location>
        <begin position="1149"/>
        <end position="1167"/>
    </location>
</feature>
<comment type="caution">
    <text evidence="6">The sequence shown here is derived from an EMBL/GenBank/DDBJ whole genome shotgun (WGS) entry which is preliminary data.</text>
</comment>
<feature type="compositionally biased region" description="Low complexity" evidence="3">
    <location>
        <begin position="1255"/>
        <end position="1264"/>
    </location>
</feature>
<feature type="domain" description="RRM" evidence="4">
    <location>
        <begin position="501"/>
        <end position="573"/>
    </location>
</feature>
<dbReference type="InterPro" id="IPR035979">
    <property type="entry name" value="RBD_domain_sf"/>
</dbReference>
<dbReference type="CDD" id="cd12227">
    <property type="entry name" value="RRM_SCAF4_SCAF8"/>
    <property type="match status" value="1"/>
</dbReference>
<dbReference type="Pfam" id="PF04818">
    <property type="entry name" value="CID"/>
    <property type="match status" value="1"/>
</dbReference>
<name>A0AAD9N9W4_9ANNE</name>
<accession>A0AAD9N9W4</accession>
<evidence type="ECO:0000313" key="7">
    <source>
        <dbReference type="Proteomes" id="UP001208570"/>
    </source>
</evidence>
<feature type="region of interest" description="Disordered" evidence="3">
    <location>
        <begin position="343"/>
        <end position="491"/>
    </location>
</feature>
<evidence type="ECO:0000259" key="4">
    <source>
        <dbReference type="PROSITE" id="PS50102"/>
    </source>
</evidence>
<feature type="compositionally biased region" description="Polar residues" evidence="3">
    <location>
        <begin position="1621"/>
        <end position="1634"/>
    </location>
</feature>
<proteinExistence type="predicted"/>
<evidence type="ECO:0000259" key="5">
    <source>
        <dbReference type="PROSITE" id="PS51391"/>
    </source>
</evidence>
<dbReference type="PANTHER" id="PTHR23140:SF4">
    <property type="entry name" value="PROTEIN CBR-NRD-1"/>
    <property type="match status" value="1"/>
</dbReference>
<feature type="compositionally biased region" description="Gly residues" evidence="3">
    <location>
        <begin position="1117"/>
        <end position="1133"/>
    </location>
</feature>
<dbReference type="Proteomes" id="UP001208570">
    <property type="component" value="Unassembled WGS sequence"/>
</dbReference>
<feature type="compositionally biased region" description="Pro residues" evidence="3">
    <location>
        <begin position="374"/>
        <end position="383"/>
    </location>
</feature>
<dbReference type="Gene3D" id="3.30.70.330">
    <property type="match status" value="1"/>
</dbReference>
<feature type="compositionally biased region" description="Gly residues" evidence="3">
    <location>
        <begin position="1265"/>
        <end position="1281"/>
    </location>
</feature>
<feature type="compositionally biased region" description="Polar residues" evidence="3">
    <location>
        <begin position="634"/>
        <end position="657"/>
    </location>
</feature>
<protein>
    <submittedName>
        <fullName evidence="6">Uncharacterized protein</fullName>
    </submittedName>
</protein>